<protein>
    <submittedName>
        <fullName evidence="2">Uncharacterized protein</fullName>
    </submittedName>
</protein>
<proteinExistence type="predicted"/>
<dbReference type="EMBL" id="JH598517">
    <property type="status" value="NOT_ANNOTATED_CDS"/>
    <property type="molecule type" value="Genomic_DNA"/>
</dbReference>
<evidence type="ECO:0000256" key="1">
    <source>
        <dbReference type="SAM" id="Phobius"/>
    </source>
</evidence>
<sequence length="176" mass="20059">MTVESHVFAAALGALVPSLLLLLFLEKQWTRELPPQCSGVLDRVLWLDPDAIFPHFECLGVSGRALYLDYFTFDLLLFPLIYATALHGLLRRLWPERHLIWCLPGLAAVCDVFENVSILQLLRLFPHRWETLESVVSVLTRAKWIVVLSATVFMLLDCSDQEGDDKGRVKTPEKQL</sequence>
<dbReference type="AlphaFoldDB" id="M4BPL1"/>
<organism evidence="2 3">
    <name type="scientific">Hyaloperonospora arabidopsidis (strain Emoy2)</name>
    <name type="common">Downy mildew agent</name>
    <name type="synonym">Peronospora arabidopsidis</name>
    <dbReference type="NCBI Taxonomy" id="559515"/>
    <lineage>
        <taxon>Eukaryota</taxon>
        <taxon>Sar</taxon>
        <taxon>Stramenopiles</taxon>
        <taxon>Oomycota</taxon>
        <taxon>Peronosporomycetes</taxon>
        <taxon>Peronosporales</taxon>
        <taxon>Peronosporaceae</taxon>
        <taxon>Hyaloperonospora</taxon>
    </lineage>
</organism>
<feature type="transmembrane region" description="Helical" evidence="1">
    <location>
        <begin position="7"/>
        <end position="25"/>
    </location>
</feature>
<evidence type="ECO:0000313" key="3">
    <source>
        <dbReference type="Proteomes" id="UP000011713"/>
    </source>
</evidence>
<name>M4BPL1_HYAAE</name>
<evidence type="ECO:0000313" key="2">
    <source>
        <dbReference type="EnsemblProtists" id="HpaP808350"/>
    </source>
</evidence>
<reference evidence="3" key="1">
    <citation type="journal article" date="2010" name="Science">
        <title>Signatures of adaptation to obligate biotrophy in the Hyaloperonospora arabidopsidis genome.</title>
        <authorList>
            <person name="Baxter L."/>
            <person name="Tripathy S."/>
            <person name="Ishaque N."/>
            <person name="Boot N."/>
            <person name="Cabral A."/>
            <person name="Kemen E."/>
            <person name="Thines M."/>
            <person name="Ah-Fong A."/>
            <person name="Anderson R."/>
            <person name="Badejoko W."/>
            <person name="Bittner-Eddy P."/>
            <person name="Boore J.L."/>
            <person name="Chibucos M.C."/>
            <person name="Coates M."/>
            <person name="Dehal P."/>
            <person name="Delehaunty K."/>
            <person name="Dong S."/>
            <person name="Downton P."/>
            <person name="Dumas B."/>
            <person name="Fabro G."/>
            <person name="Fronick C."/>
            <person name="Fuerstenberg S.I."/>
            <person name="Fulton L."/>
            <person name="Gaulin E."/>
            <person name="Govers F."/>
            <person name="Hughes L."/>
            <person name="Humphray S."/>
            <person name="Jiang R.H."/>
            <person name="Judelson H."/>
            <person name="Kamoun S."/>
            <person name="Kyung K."/>
            <person name="Meijer H."/>
            <person name="Minx P."/>
            <person name="Morris P."/>
            <person name="Nelson J."/>
            <person name="Phuntumart V."/>
            <person name="Qutob D."/>
            <person name="Rehmany A."/>
            <person name="Rougon-Cardoso A."/>
            <person name="Ryden P."/>
            <person name="Torto-Alalibo T."/>
            <person name="Studholme D."/>
            <person name="Wang Y."/>
            <person name="Win J."/>
            <person name="Wood J."/>
            <person name="Clifton S.W."/>
            <person name="Rogers J."/>
            <person name="Van den Ackerveken G."/>
            <person name="Jones J.D."/>
            <person name="McDowell J.M."/>
            <person name="Beynon J."/>
            <person name="Tyler B.M."/>
        </authorList>
    </citation>
    <scope>NUCLEOTIDE SEQUENCE [LARGE SCALE GENOMIC DNA]</scope>
    <source>
        <strain evidence="3">Emoy2</strain>
    </source>
</reference>
<keyword evidence="1" id="KW-0472">Membrane</keyword>
<keyword evidence="1" id="KW-0812">Transmembrane</keyword>
<accession>M4BPL1</accession>
<dbReference type="InParanoid" id="M4BPL1"/>
<dbReference type="HOGENOM" id="CLU_1520757_0_0_1"/>
<keyword evidence="3" id="KW-1185">Reference proteome</keyword>
<feature type="transmembrane region" description="Helical" evidence="1">
    <location>
        <begin position="70"/>
        <end position="90"/>
    </location>
</feature>
<reference evidence="2" key="2">
    <citation type="submission" date="2015-06" db="UniProtKB">
        <authorList>
            <consortium name="EnsemblProtists"/>
        </authorList>
    </citation>
    <scope>IDENTIFICATION</scope>
    <source>
        <strain evidence="2">Emoy2</strain>
    </source>
</reference>
<dbReference type="Proteomes" id="UP000011713">
    <property type="component" value="Unassembled WGS sequence"/>
</dbReference>
<dbReference type="EnsemblProtists" id="HpaT808350">
    <property type="protein sequence ID" value="HpaP808350"/>
    <property type="gene ID" value="HpaG808350"/>
</dbReference>
<dbReference type="eggNOG" id="ENOG502SNKV">
    <property type="taxonomic scope" value="Eukaryota"/>
</dbReference>
<keyword evidence="1" id="KW-1133">Transmembrane helix</keyword>
<dbReference type="OMA" id="LEKQWIR"/>
<dbReference type="VEuPathDB" id="FungiDB:HpaG808350"/>